<sequence length="49" mass="5561">MERLIGKTPTPEEWQQLHRELSIDASGSANYVVLIISACLIAIFWMISK</sequence>
<accession>A0AAE3GSL3</accession>
<dbReference type="Proteomes" id="UP001204953">
    <property type="component" value="Unassembled WGS sequence"/>
</dbReference>
<keyword evidence="3" id="KW-1185">Reference proteome</keyword>
<protein>
    <submittedName>
        <fullName evidence="2">Uncharacterized protein</fullName>
    </submittedName>
</protein>
<name>A0AAE3GSL3_9CYAN</name>
<reference evidence="2" key="1">
    <citation type="submission" date="2022-06" db="EMBL/GenBank/DDBJ databases">
        <title>New cyanobacteria of genus Symplocastrum in benthos of Lake Baikal.</title>
        <authorList>
            <person name="Sorokovikova E."/>
            <person name="Tikhonova I."/>
            <person name="Krasnopeev A."/>
            <person name="Evseev P."/>
            <person name="Gladkikh A."/>
            <person name="Belykh O."/>
        </authorList>
    </citation>
    <scope>NUCLEOTIDE SEQUENCE</scope>
    <source>
        <strain evidence="2">BBK-W-15</strain>
    </source>
</reference>
<keyword evidence="1" id="KW-0812">Transmembrane</keyword>
<proteinExistence type="predicted"/>
<keyword evidence="1" id="KW-1133">Transmembrane helix</keyword>
<gene>
    <name evidence="2" type="ORF">NJ959_11400</name>
</gene>
<evidence type="ECO:0000256" key="1">
    <source>
        <dbReference type="SAM" id="Phobius"/>
    </source>
</evidence>
<dbReference type="RefSeq" id="WP_254011853.1">
    <property type="nucleotide sequence ID" value="NZ_JAMZMM010000091.1"/>
</dbReference>
<evidence type="ECO:0000313" key="2">
    <source>
        <dbReference type="EMBL" id="MCP2729063.1"/>
    </source>
</evidence>
<dbReference type="AlphaFoldDB" id="A0AAE3GSL3"/>
<feature type="transmembrane region" description="Helical" evidence="1">
    <location>
        <begin position="29"/>
        <end position="47"/>
    </location>
</feature>
<evidence type="ECO:0000313" key="3">
    <source>
        <dbReference type="Proteomes" id="UP001204953"/>
    </source>
</evidence>
<comment type="caution">
    <text evidence="2">The sequence shown here is derived from an EMBL/GenBank/DDBJ whole genome shotgun (WGS) entry which is preliminary data.</text>
</comment>
<organism evidence="2 3">
    <name type="scientific">Limnofasciculus baicalensis BBK-W-15</name>
    <dbReference type="NCBI Taxonomy" id="2699891"/>
    <lineage>
        <taxon>Bacteria</taxon>
        <taxon>Bacillati</taxon>
        <taxon>Cyanobacteriota</taxon>
        <taxon>Cyanophyceae</taxon>
        <taxon>Coleofasciculales</taxon>
        <taxon>Coleofasciculaceae</taxon>
        <taxon>Limnofasciculus</taxon>
        <taxon>Limnofasciculus baicalensis</taxon>
    </lineage>
</organism>
<keyword evidence="1" id="KW-0472">Membrane</keyword>
<dbReference type="EMBL" id="JAMZMM010000091">
    <property type="protein sequence ID" value="MCP2729063.1"/>
    <property type="molecule type" value="Genomic_DNA"/>
</dbReference>